<reference evidence="1 2" key="1">
    <citation type="submission" date="2019-10" db="EMBL/GenBank/DDBJ databases">
        <authorList>
            <person name="Garlena R.A."/>
            <person name="Russell D.A."/>
            <person name="Pope W.H."/>
            <person name="Jacobs-Sera D."/>
            <person name="Hatfull G.F."/>
        </authorList>
    </citation>
    <scope>NUCLEOTIDE SEQUENCE [LARGE SCALE GENOMIC DNA]</scope>
</reference>
<gene>
    <name evidence="1" type="primary">40</name>
    <name evidence="1" type="ORF">SEA_MUFASA8_40</name>
</gene>
<proteinExistence type="predicted"/>
<sequence>MVEAAAIEPLRTPEEVAEALKHISPFTIRRLVSKREISYTPGARGKVLMSKADVDGLLEYLRVPAAPVAVVEADDEPVFQTSSRSAARHQKAS</sequence>
<organism evidence="1 2">
    <name type="scientific">Arthrobacter phage Mufasa8</name>
    <dbReference type="NCBI Taxonomy" id="2656526"/>
    <lineage>
        <taxon>Viruses</taxon>
        <taxon>Duplodnaviria</taxon>
        <taxon>Heunggongvirae</taxon>
        <taxon>Uroviricota</taxon>
        <taxon>Caudoviricetes</taxon>
        <taxon>Mufasoctovirus</taxon>
        <taxon>Mufasoctovirus mufasa8</taxon>
    </lineage>
</organism>
<accession>A0A649VN81</accession>
<keyword evidence="2" id="KW-1185">Reference proteome</keyword>
<evidence type="ECO:0000313" key="2">
    <source>
        <dbReference type="Proteomes" id="UP000427282"/>
    </source>
</evidence>
<protein>
    <submittedName>
        <fullName evidence="1">Excise</fullName>
    </submittedName>
</protein>
<dbReference type="EMBL" id="MN586027">
    <property type="protein sequence ID" value="QGJ93489.1"/>
    <property type="molecule type" value="Genomic_DNA"/>
</dbReference>
<name>A0A649VN81_9CAUD</name>
<dbReference type="Proteomes" id="UP000427282">
    <property type="component" value="Segment"/>
</dbReference>
<dbReference type="GeneID" id="55814493"/>
<dbReference type="RefSeq" id="YP_009885120.1">
    <property type="nucleotide sequence ID" value="NC_049478.1"/>
</dbReference>
<dbReference type="KEGG" id="vg:55814493"/>
<evidence type="ECO:0000313" key="1">
    <source>
        <dbReference type="EMBL" id="QGJ93489.1"/>
    </source>
</evidence>